<feature type="domain" description="Hydantoinase A/oxoprolinase" evidence="1">
    <location>
        <begin position="196"/>
        <end position="398"/>
    </location>
</feature>
<dbReference type="EMBL" id="CP042593">
    <property type="protein sequence ID" value="QED49989.1"/>
    <property type="molecule type" value="Genomic_DNA"/>
</dbReference>
<dbReference type="Proteomes" id="UP000321555">
    <property type="component" value="Chromosome"/>
</dbReference>
<dbReference type="OrthoDB" id="9768323at2"/>
<protein>
    <submittedName>
        <fullName evidence="3">Hydantoinase/oxoprolinase family protein</fullName>
    </submittedName>
</protein>
<dbReference type="InterPro" id="IPR043129">
    <property type="entry name" value="ATPase_NBD"/>
</dbReference>
<dbReference type="Pfam" id="PF05378">
    <property type="entry name" value="Hydant_A_N"/>
    <property type="match status" value="1"/>
</dbReference>
<feature type="domain" description="Hydantoinase/oxoprolinase N-terminal" evidence="2">
    <location>
        <begin position="3"/>
        <end position="175"/>
    </location>
</feature>
<sequence length="522" mass="55040">MYKIGVDVGGTNTDAVVLDQYDQVISAIKSPTTSDVQSGIFNSIKKVLDLSEVNVKDIAYVSLGTTHATNAIIRRKDLSKVAIVRICLPAGKGVLPMAGWDESLVQAIGGKSFLIHGGFEYDGRPLSDELLNYEECLEIFKEVREEGYDSIAVSSIFSPAKDLHEKEFARLAHEYLGEDFPVTLSSEIGSLGLLERENSAILNASVVAVAKKAANGLVEALEHLGITSKVFFAQNDGTLMSLEHAIKYPVLTIGSGPTNSTRGAAYLSNLKDCIVADIGGTSTDVGILVNGFPRQSALAVEVGGVLTNFRMPDLISIGLGGGSIVTVAGDDIKIGPDSVGYQIKEKAICFGGEILTATDIAVAAGVAEIDDPSCDPTRLNSLDPSLVTKAMDKIEKMVLEACEKIKTSPDPLPIVLVGGGSVIMPAESKSVELIKPEHFGCANALGAAIADASGEVDGLWPMEDKTREEIIQTAKALAIEKAISMGAKQDTTQIVDLEAVPLSYLPGNVLRVKAKAAGALQL</sequence>
<accession>A0A5B8ZDS3</accession>
<proteinExistence type="predicted"/>
<dbReference type="GO" id="GO:0016787">
    <property type="term" value="F:hydrolase activity"/>
    <property type="evidence" value="ECO:0007669"/>
    <property type="project" value="InterPro"/>
</dbReference>
<dbReference type="PANTHER" id="PTHR11365">
    <property type="entry name" value="5-OXOPROLINASE RELATED"/>
    <property type="match status" value="1"/>
</dbReference>
<dbReference type="InterPro" id="IPR002821">
    <property type="entry name" value="Hydantoinase_A"/>
</dbReference>
<evidence type="ECO:0000313" key="3">
    <source>
        <dbReference type="EMBL" id="QED49989.1"/>
    </source>
</evidence>
<dbReference type="SUPFAM" id="SSF53067">
    <property type="entry name" value="Actin-like ATPase domain"/>
    <property type="match status" value="1"/>
</dbReference>
<reference evidence="4" key="1">
    <citation type="submission" date="2019-08" db="EMBL/GenBank/DDBJ databases">
        <authorList>
            <person name="Zheng X."/>
        </authorList>
    </citation>
    <scope>NUCLEOTIDE SEQUENCE [LARGE SCALE GENOMIC DNA]</scope>
    <source>
        <strain evidence="4">FJAT-25496</strain>
    </source>
</reference>
<dbReference type="Gene3D" id="3.30.420.40">
    <property type="match status" value="1"/>
</dbReference>
<gene>
    <name evidence="3" type="ORF">FSZ17_03490</name>
</gene>
<evidence type="ECO:0000259" key="1">
    <source>
        <dbReference type="Pfam" id="PF01968"/>
    </source>
</evidence>
<dbReference type="AlphaFoldDB" id="A0A5B8ZDS3"/>
<dbReference type="STRING" id="1742359.GCA_001439625_01249"/>
<dbReference type="InterPro" id="IPR008040">
    <property type="entry name" value="Hydant_A_N"/>
</dbReference>
<dbReference type="PANTHER" id="PTHR11365:SF10">
    <property type="entry name" value="HYDANTOINASE_OXOPROLINASE"/>
    <property type="match status" value="1"/>
</dbReference>
<evidence type="ECO:0000259" key="2">
    <source>
        <dbReference type="Pfam" id="PF05378"/>
    </source>
</evidence>
<keyword evidence="4" id="KW-1185">Reference proteome</keyword>
<dbReference type="InterPro" id="IPR045079">
    <property type="entry name" value="Oxoprolinase-like"/>
</dbReference>
<evidence type="ECO:0000313" key="4">
    <source>
        <dbReference type="Proteomes" id="UP000321555"/>
    </source>
</evidence>
<dbReference type="Pfam" id="PF01968">
    <property type="entry name" value="Hydantoinase_A"/>
    <property type="match status" value="1"/>
</dbReference>
<dbReference type="KEGG" id="bda:FSZ17_03490"/>
<name>A0A5B8ZDS3_CYTDA</name>
<organism evidence="3 4">
    <name type="scientific">Cytobacillus dafuensis</name>
    <name type="common">Bacillus dafuensis</name>
    <dbReference type="NCBI Taxonomy" id="1742359"/>
    <lineage>
        <taxon>Bacteria</taxon>
        <taxon>Bacillati</taxon>
        <taxon>Bacillota</taxon>
        <taxon>Bacilli</taxon>
        <taxon>Bacillales</taxon>
        <taxon>Bacillaceae</taxon>
        <taxon>Cytobacillus</taxon>
    </lineage>
</organism>